<accession>A0A848MDZ0</accession>
<comment type="caution">
    <text evidence="2">The sequence shown here is derived from an EMBL/GenBank/DDBJ whole genome shotgun (WGS) entry which is preliminary data.</text>
</comment>
<name>A0A848MDZ0_PAELE</name>
<dbReference type="Gene3D" id="1.10.10.2840">
    <property type="entry name" value="PucR C-terminal helix-turn-helix domain"/>
    <property type="match status" value="1"/>
</dbReference>
<protein>
    <submittedName>
        <fullName evidence="2">PucR family transcriptional regulator</fullName>
    </submittedName>
</protein>
<dbReference type="InterPro" id="IPR009057">
    <property type="entry name" value="Homeodomain-like_sf"/>
</dbReference>
<dbReference type="InterPro" id="IPR042070">
    <property type="entry name" value="PucR_C-HTH_sf"/>
</dbReference>
<dbReference type="EMBL" id="JABBPN010000039">
    <property type="protein sequence ID" value="NMO98272.1"/>
    <property type="molecule type" value="Genomic_DNA"/>
</dbReference>
<reference evidence="2 3" key="1">
    <citation type="submission" date="2020-04" db="EMBL/GenBank/DDBJ databases">
        <title>Paenibacillus algicola sp. nov., a novel marine bacterium producing alginate lyase.</title>
        <authorList>
            <person name="Huang H."/>
        </authorList>
    </citation>
    <scope>NUCLEOTIDE SEQUENCE [LARGE SCALE GENOMIC DNA]</scope>
    <source>
        <strain evidence="2 3">L7-75</strain>
    </source>
</reference>
<dbReference type="PANTHER" id="PTHR33744">
    <property type="entry name" value="CARBOHYDRATE DIACID REGULATOR"/>
    <property type="match status" value="1"/>
</dbReference>
<gene>
    <name evidence="2" type="ORF">HII30_21240</name>
</gene>
<dbReference type="InterPro" id="IPR051448">
    <property type="entry name" value="CdaR-like_regulators"/>
</dbReference>
<organism evidence="2 3">
    <name type="scientific">Paenibacillus lemnae</name>
    <dbReference type="NCBI Taxonomy" id="1330551"/>
    <lineage>
        <taxon>Bacteria</taxon>
        <taxon>Bacillati</taxon>
        <taxon>Bacillota</taxon>
        <taxon>Bacilli</taxon>
        <taxon>Bacillales</taxon>
        <taxon>Paenibacillaceae</taxon>
        <taxon>Paenibacillus</taxon>
    </lineage>
</organism>
<evidence type="ECO:0000313" key="3">
    <source>
        <dbReference type="Proteomes" id="UP000565468"/>
    </source>
</evidence>
<dbReference type="InterPro" id="IPR025736">
    <property type="entry name" value="PucR_C-HTH_dom"/>
</dbReference>
<dbReference type="RefSeq" id="WP_169507043.1">
    <property type="nucleotide sequence ID" value="NZ_JABBPN010000039.1"/>
</dbReference>
<keyword evidence="3" id="KW-1185">Reference proteome</keyword>
<dbReference type="PANTHER" id="PTHR33744:SF15">
    <property type="entry name" value="CARBOHYDRATE DIACID REGULATOR"/>
    <property type="match status" value="1"/>
</dbReference>
<dbReference type="Pfam" id="PF13556">
    <property type="entry name" value="HTH_30"/>
    <property type="match status" value="1"/>
</dbReference>
<dbReference type="Proteomes" id="UP000565468">
    <property type="component" value="Unassembled WGS sequence"/>
</dbReference>
<dbReference type="AlphaFoldDB" id="A0A848MDZ0"/>
<evidence type="ECO:0000259" key="1">
    <source>
        <dbReference type="Pfam" id="PF13556"/>
    </source>
</evidence>
<evidence type="ECO:0000313" key="2">
    <source>
        <dbReference type="EMBL" id="NMO98272.1"/>
    </source>
</evidence>
<sequence length="374" mass="43076">MAEMQHIVQTLKQSLNITITHRKLDQPNIQKVKAAIDVGEKAYYYELENEIWIPVIKDETEDVIVARQEDLTESEVNLISLWLASLQNSGNLPAAGAKYELEQQAKKLGEWIKERLTSGDLAAQLPKDTYRSGSLAEEMIAFLLMNESDHAVPVDYKTLQRLVRSYFDGEIVLVPLMDNEWLILAKQELLQGIKEDLDDSLHEKSQEKGQDPLYSFCIGLHELISTEWVGDFHISCIPDIDGLHRLPQSVQLLRQTMKIGRTFQVKEPIHLSTGLHLERLLYSIPEDQRSLFLQEYAAGQSHLFDDPETMSTLEFFFELDCNVSETAKRLYIHRNTLLYRLDKIKQETGLDVRSFNDAVLVKISLLLYKLTKRF</sequence>
<dbReference type="SUPFAM" id="SSF46689">
    <property type="entry name" value="Homeodomain-like"/>
    <property type="match status" value="1"/>
</dbReference>
<proteinExistence type="predicted"/>
<feature type="domain" description="PucR C-terminal helix-turn-helix" evidence="1">
    <location>
        <begin position="310"/>
        <end position="366"/>
    </location>
</feature>